<keyword evidence="1" id="KW-0677">Repeat</keyword>
<dbReference type="InterPro" id="IPR002885">
    <property type="entry name" value="PPR_rpt"/>
</dbReference>
<name>A0AAP0S764_LIQFO</name>
<proteinExistence type="predicted"/>
<dbReference type="EMBL" id="JBBPBK010000001">
    <property type="protein sequence ID" value="KAK9291951.1"/>
    <property type="molecule type" value="Genomic_DNA"/>
</dbReference>
<dbReference type="Gene3D" id="1.25.40.10">
    <property type="entry name" value="Tetratricopeptide repeat domain"/>
    <property type="match status" value="1"/>
</dbReference>
<dbReference type="AlphaFoldDB" id="A0AAP0S764"/>
<dbReference type="PROSITE" id="PS51375">
    <property type="entry name" value="PPR"/>
    <property type="match status" value="1"/>
</dbReference>
<dbReference type="Pfam" id="PF13041">
    <property type="entry name" value="PPR_2"/>
    <property type="match status" value="1"/>
</dbReference>
<evidence type="ECO:0000256" key="2">
    <source>
        <dbReference type="PROSITE-ProRule" id="PRU00708"/>
    </source>
</evidence>
<dbReference type="InterPro" id="IPR046960">
    <property type="entry name" value="PPR_At4g14850-like_plant"/>
</dbReference>
<dbReference type="Proteomes" id="UP001415857">
    <property type="component" value="Unassembled WGS sequence"/>
</dbReference>
<dbReference type="PANTHER" id="PTHR47926">
    <property type="entry name" value="PENTATRICOPEPTIDE REPEAT-CONTAINING PROTEIN"/>
    <property type="match status" value="1"/>
</dbReference>
<organism evidence="3 4">
    <name type="scientific">Liquidambar formosana</name>
    <name type="common">Formosan gum</name>
    <dbReference type="NCBI Taxonomy" id="63359"/>
    <lineage>
        <taxon>Eukaryota</taxon>
        <taxon>Viridiplantae</taxon>
        <taxon>Streptophyta</taxon>
        <taxon>Embryophyta</taxon>
        <taxon>Tracheophyta</taxon>
        <taxon>Spermatophyta</taxon>
        <taxon>Magnoliopsida</taxon>
        <taxon>eudicotyledons</taxon>
        <taxon>Gunneridae</taxon>
        <taxon>Pentapetalae</taxon>
        <taxon>Saxifragales</taxon>
        <taxon>Altingiaceae</taxon>
        <taxon>Liquidambar</taxon>
    </lineage>
</organism>
<feature type="repeat" description="PPR" evidence="2">
    <location>
        <begin position="22"/>
        <end position="56"/>
    </location>
</feature>
<accession>A0AAP0S764</accession>
<evidence type="ECO:0008006" key="5">
    <source>
        <dbReference type="Google" id="ProtNLM"/>
    </source>
</evidence>
<dbReference type="GO" id="GO:0003723">
    <property type="term" value="F:RNA binding"/>
    <property type="evidence" value="ECO:0007669"/>
    <property type="project" value="InterPro"/>
</dbReference>
<comment type="caution">
    <text evidence="3">The sequence shown here is derived from an EMBL/GenBank/DDBJ whole genome shotgun (WGS) entry which is preliminary data.</text>
</comment>
<gene>
    <name evidence="3" type="ORF">L1049_019903</name>
</gene>
<reference evidence="3 4" key="1">
    <citation type="journal article" date="2024" name="Plant J.">
        <title>Genome sequences and population genomics reveal climatic adaptation and genomic divergence between two closely related sweetgum species.</title>
        <authorList>
            <person name="Xu W.Q."/>
            <person name="Ren C.Q."/>
            <person name="Zhang X.Y."/>
            <person name="Comes H.P."/>
            <person name="Liu X.H."/>
            <person name="Li Y.G."/>
            <person name="Kettle C.J."/>
            <person name="Jalonen R."/>
            <person name="Gaisberger H."/>
            <person name="Ma Y.Z."/>
            <person name="Qiu Y.X."/>
        </authorList>
    </citation>
    <scope>NUCLEOTIDE SEQUENCE [LARGE SCALE GENOMIC DNA]</scope>
    <source>
        <strain evidence="3">Hangzhou</strain>
    </source>
</reference>
<dbReference type="Pfam" id="PF20431">
    <property type="entry name" value="E_motif"/>
    <property type="match status" value="1"/>
</dbReference>
<keyword evidence="4" id="KW-1185">Reference proteome</keyword>
<dbReference type="PANTHER" id="PTHR47926:SF490">
    <property type="entry name" value="REPEAT-LIKE SUPERFAMILY PROTEIN, PUTATIVE-RELATED"/>
    <property type="match status" value="1"/>
</dbReference>
<dbReference type="Pfam" id="PF01535">
    <property type="entry name" value="PPR"/>
    <property type="match status" value="2"/>
</dbReference>
<dbReference type="NCBIfam" id="TIGR00756">
    <property type="entry name" value="PPR"/>
    <property type="match status" value="1"/>
</dbReference>
<dbReference type="InterPro" id="IPR011990">
    <property type="entry name" value="TPR-like_helical_dom_sf"/>
</dbReference>
<dbReference type="FunFam" id="1.25.40.10:FF:000184">
    <property type="entry name" value="Pentatricopeptide repeat-containing protein, chloroplastic"/>
    <property type="match status" value="1"/>
</dbReference>
<dbReference type="InterPro" id="IPR046848">
    <property type="entry name" value="E_motif"/>
</dbReference>
<protein>
    <recommendedName>
        <fullName evidence="5">Pentatricopeptide repeat-containing protein</fullName>
    </recommendedName>
</protein>
<evidence type="ECO:0000313" key="3">
    <source>
        <dbReference type="EMBL" id="KAK9291951.1"/>
    </source>
</evidence>
<evidence type="ECO:0000313" key="4">
    <source>
        <dbReference type="Proteomes" id="UP001415857"/>
    </source>
</evidence>
<evidence type="ECO:0000256" key="1">
    <source>
        <dbReference type="ARBA" id="ARBA00022737"/>
    </source>
</evidence>
<sequence>MYAKCGDIDGALRLFIEATDRDICMWNAMISGFAMHGCGEEALELFSEMERLGIKPNDITFIGVLHACSHAGLVSEGKRLFEKMVHGFHLVPRIEHYGCMVDILGRAGLLDEAYEVIKTMPMRQNIIVWGALLAACKLHKNPKLGELAARQLLELEPQNCGYNVLMSNIYAAANRWNDVAGVRKAMKDIGIKKDPGVSSIEVNGSVHEFIMGDKAHAQIREINEMLAEMSKKLKEAGYVPNTSVDWACQIKEIYDLSVSYERLAEYTKNKGVKQGESRETYPSFHSSDGPIDPMIGHLWREDLLLLVDK</sequence>
<dbReference type="GO" id="GO:0009451">
    <property type="term" value="P:RNA modification"/>
    <property type="evidence" value="ECO:0007669"/>
    <property type="project" value="InterPro"/>
</dbReference>